<dbReference type="EMBL" id="VSRR010000067">
    <property type="protein sequence ID" value="MPC09371.1"/>
    <property type="molecule type" value="Genomic_DNA"/>
</dbReference>
<accession>A0A5B7CKP8</accession>
<dbReference type="AlphaFoldDB" id="A0A5B7CKP8"/>
<feature type="transmembrane region" description="Helical" evidence="1">
    <location>
        <begin position="79"/>
        <end position="100"/>
    </location>
</feature>
<proteinExistence type="predicted"/>
<gene>
    <name evidence="2" type="ORF">E2C01_001982</name>
</gene>
<keyword evidence="1" id="KW-0812">Transmembrane</keyword>
<comment type="caution">
    <text evidence="2">The sequence shown here is derived from an EMBL/GenBank/DDBJ whole genome shotgun (WGS) entry which is preliminary data.</text>
</comment>
<sequence length="180" mass="19708">MSESATSGELKTRRPWRTVCRTTVLPVLVTVMVAGLGLEVCIVVEHLLTEEHESIFTVTSPEAVDSLGQMRTVGPGIRWPLLLMLTSVLTLSVCVAILVWSLTRQRAPTVTGPLLPRRVTPCGPLRPQILRSPVKSPVNASAALLSPFSRTRLLSTATPVHPNIVRVKEQREEGVFRMSV</sequence>
<evidence type="ECO:0000256" key="1">
    <source>
        <dbReference type="SAM" id="Phobius"/>
    </source>
</evidence>
<reference evidence="2 3" key="1">
    <citation type="submission" date="2019-05" db="EMBL/GenBank/DDBJ databases">
        <title>Another draft genome of Portunus trituberculatus and its Hox gene families provides insights of decapod evolution.</title>
        <authorList>
            <person name="Jeong J.-H."/>
            <person name="Song I."/>
            <person name="Kim S."/>
            <person name="Choi T."/>
            <person name="Kim D."/>
            <person name="Ryu S."/>
            <person name="Kim W."/>
        </authorList>
    </citation>
    <scope>NUCLEOTIDE SEQUENCE [LARGE SCALE GENOMIC DNA]</scope>
    <source>
        <tissue evidence="2">Muscle</tissue>
    </source>
</reference>
<organism evidence="2 3">
    <name type="scientific">Portunus trituberculatus</name>
    <name type="common">Swimming crab</name>
    <name type="synonym">Neptunus trituberculatus</name>
    <dbReference type="NCBI Taxonomy" id="210409"/>
    <lineage>
        <taxon>Eukaryota</taxon>
        <taxon>Metazoa</taxon>
        <taxon>Ecdysozoa</taxon>
        <taxon>Arthropoda</taxon>
        <taxon>Crustacea</taxon>
        <taxon>Multicrustacea</taxon>
        <taxon>Malacostraca</taxon>
        <taxon>Eumalacostraca</taxon>
        <taxon>Eucarida</taxon>
        <taxon>Decapoda</taxon>
        <taxon>Pleocyemata</taxon>
        <taxon>Brachyura</taxon>
        <taxon>Eubrachyura</taxon>
        <taxon>Portunoidea</taxon>
        <taxon>Portunidae</taxon>
        <taxon>Portuninae</taxon>
        <taxon>Portunus</taxon>
    </lineage>
</organism>
<evidence type="ECO:0000313" key="2">
    <source>
        <dbReference type="EMBL" id="MPC09371.1"/>
    </source>
</evidence>
<dbReference type="Proteomes" id="UP000324222">
    <property type="component" value="Unassembled WGS sequence"/>
</dbReference>
<keyword evidence="1" id="KW-0472">Membrane</keyword>
<name>A0A5B7CKP8_PORTR</name>
<feature type="transmembrane region" description="Helical" evidence="1">
    <location>
        <begin position="23"/>
        <end position="48"/>
    </location>
</feature>
<keyword evidence="1" id="KW-1133">Transmembrane helix</keyword>
<evidence type="ECO:0000313" key="3">
    <source>
        <dbReference type="Proteomes" id="UP000324222"/>
    </source>
</evidence>
<keyword evidence="3" id="KW-1185">Reference proteome</keyword>
<protein>
    <submittedName>
        <fullName evidence="2">Uncharacterized protein</fullName>
    </submittedName>
</protein>